<dbReference type="GO" id="GO:1990904">
    <property type="term" value="C:ribonucleoprotein complex"/>
    <property type="evidence" value="ECO:0007669"/>
    <property type="project" value="UniProtKB-KW"/>
</dbReference>
<keyword evidence="5 6" id="KW-0699">rRNA-binding</keyword>
<dbReference type="InterPro" id="IPR035566">
    <property type="entry name" value="Ribosomal_protein_bL20_C"/>
</dbReference>
<dbReference type="Gene3D" id="1.10.1900.20">
    <property type="entry name" value="Ribosomal protein L20"/>
    <property type="match status" value="1"/>
</dbReference>
<dbReference type="SUPFAM" id="SSF74731">
    <property type="entry name" value="Ribosomal protein L20"/>
    <property type="match status" value="1"/>
</dbReference>
<comment type="caution">
    <text evidence="7">The sequence shown here is derived from an EMBL/GenBank/DDBJ whole genome shotgun (WGS) entry which is preliminary data.</text>
</comment>
<dbReference type="Proteomes" id="UP000230392">
    <property type="component" value="Unassembled WGS sequence"/>
</dbReference>
<evidence type="ECO:0000256" key="3">
    <source>
        <dbReference type="ARBA" id="ARBA00023274"/>
    </source>
</evidence>
<evidence type="ECO:0000313" key="7">
    <source>
        <dbReference type="EMBL" id="PIP16250.1"/>
    </source>
</evidence>
<comment type="similarity">
    <text evidence="1 5 6">Belongs to the bacterial ribosomal protein bL20 family.</text>
</comment>
<comment type="function">
    <text evidence="5 6">Binds directly to 23S ribosomal RNA and is necessary for the in vitro assembly process of the 50S ribosomal subunit. It is not involved in the protein synthesizing functions of that subunit.</text>
</comment>
<dbReference type="EMBL" id="PCRF01000165">
    <property type="protein sequence ID" value="PIP16250.1"/>
    <property type="molecule type" value="Genomic_DNA"/>
</dbReference>
<keyword evidence="2 5" id="KW-0689">Ribosomal protein</keyword>
<sequence>MPRSTNNPAARRRHKKVLKRAKGFRQGRSKLYQFAKEFSAKGLDYAWRDRRQKKREQRGIWIIQINAAVRKEGLNYRQFMAGLKRAGISLNRKILAELAISQPHVFQNLTQMAKG</sequence>
<dbReference type="GO" id="GO:0019843">
    <property type="term" value="F:rRNA binding"/>
    <property type="evidence" value="ECO:0007669"/>
    <property type="project" value="UniProtKB-UniRule"/>
</dbReference>
<protein>
    <recommendedName>
        <fullName evidence="4 5">Large ribosomal subunit protein bL20</fullName>
    </recommendedName>
</protein>
<dbReference type="AlphaFoldDB" id="A0A2G9YAK9"/>
<organism evidence="7 8">
    <name type="scientific">bacterium (Candidatus Ratteibacteria) CG23_combo_of_CG06-09_8_20_14_all_48_7</name>
    <dbReference type="NCBI Taxonomy" id="2014292"/>
    <lineage>
        <taxon>Bacteria</taxon>
        <taxon>Candidatus Ratteibacteria</taxon>
    </lineage>
</organism>
<evidence type="ECO:0000256" key="4">
    <source>
        <dbReference type="ARBA" id="ARBA00035172"/>
    </source>
</evidence>
<evidence type="ECO:0000313" key="8">
    <source>
        <dbReference type="Proteomes" id="UP000230392"/>
    </source>
</evidence>
<proteinExistence type="inferred from homology"/>
<dbReference type="PANTHER" id="PTHR10986">
    <property type="entry name" value="39S RIBOSOMAL PROTEIN L20"/>
    <property type="match status" value="1"/>
</dbReference>
<dbReference type="NCBIfam" id="TIGR01032">
    <property type="entry name" value="rplT_bact"/>
    <property type="match status" value="1"/>
</dbReference>
<dbReference type="Gene3D" id="6.10.160.10">
    <property type="match status" value="1"/>
</dbReference>
<reference evidence="7 8" key="1">
    <citation type="submission" date="2017-09" db="EMBL/GenBank/DDBJ databases">
        <title>Depth-based differentiation of microbial function through sediment-hosted aquifers and enrichment of novel symbionts in the deep terrestrial subsurface.</title>
        <authorList>
            <person name="Probst A.J."/>
            <person name="Ladd B."/>
            <person name="Jarett J.K."/>
            <person name="Geller-Mcgrath D.E."/>
            <person name="Sieber C.M."/>
            <person name="Emerson J.B."/>
            <person name="Anantharaman K."/>
            <person name="Thomas B.C."/>
            <person name="Malmstrom R."/>
            <person name="Stieglmeier M."/>
            <person name="Klingl A."/>
            <person name="Woyke T."/>
            <person name="Ryan C.M."/>
            <person name="Banfield J.F."/>
        </authorList>
    </citation>
    <scope>NUCLEOTIDE SEQUENCE [LARGE SCALE GENOMIC DNA]</scope>
    <source>
        <strain evidence="7">CG23_combo_of_CG06-09_8_20_14_all_48_7</strain>
    </source>
</reference>
<dbReference type="FunFam" id="1.10.1900.20:FF:000001">
    <property type="entry name" value="50S ribosomal protein L20"/>
    <property type="match status" value="1"/>
</dbReference>
<dbReference type="InterPro" id="IPR005813">
    <property type="entry name" value="Ribosomal_bL20"/>
</dbReference>
<accession>A0A2G9YAK9</accession>
<dbReference type="GO" id="GO:0005840">
    <property type="term" value="C:ribosome"/>
    <property type="evidence" value="ECO:0007669"/>
    <property type="project" value="UniProtKB-KW"/>
</dbReference>
<dbReference type="HAMAP" id="MF_00382">
    <property type="entry name" value="Ribosomal_bL20"/>
    <property type="match status" value="1"/>
</dbReference>
<gene>
    <name evidence="5" type="primary">rplT</name>
    <name evidence="7" type="ORF">COX46_03395</name>
</gene>
<name>A0A2G9YAK9_9BACT</name>
<dbReference type="CDD" id="cd07026">
    <property type="entry name" value="Ribosomal_L20"/>
    <property type="match status" value="1"/>
</dbReference>
<dbReference type="PRINTS" id="PR00062">
    <property type="entry name" value="RIBOSOMALL20"/>
</dbReference>
<evidence type="ECO:0000256" key="6">
    <source>
        <dbReference type="RuleBase" id="RU000560"/>
    </source>
</evidence>
<keyword evidence="5 6" id="KW-0694">RNA-binding</keyword>
<evidence type="ECO:0000256" key="5">
    <source>
        <dbReference type="HAMAP-Rule" id="MF_00382"/>
    </source>
</evidence>
<dbReference type="Pfam" id="PF00453">
    <property type="entry name" value="Ribosomal_L20"/>
    <property type="match status" value="1"/>
</dbReference>
<evidence type="ECO:0000256" key="2">
    <source>
        <dbReference type="ARBA" id="ARBA00022980"/>
    </source>
</evidence>
<keyword evidence="3 5" id="KW-0687">Ribonucleoprotein</keyword>
<dbReference type="GO" id="GO:0000027">
    <property type="term" value="P:ribosomal large subunit assembly"/>
    <property type="evidence" value="ECO:0007669"/>
    <property type="project" value="UniProtKB-UniRule"/>
</dbReference>
<evidence type="ECO:0000256" key="1">
    <source>
        <dbReference type="ARBA" id="ARBA00007698"/>
    </source>
</evidence>
<dbReference type="GO" id="GO:0006412">
    <property type="term" value="P:translation"/>
    <property type="evidence" value="ECO:0007669"/>
    <property type="project" value="InterPro"/>
</dbReference>
<dbReference type="GO" id="GO:0003735">
    <property type="term" value="F:structural constituent of ribosome"/>
    <property type="evidence" value="ECO:0007669"/>
    <property type="project" value="InterPro"/>
</dbReference>